<dbReference type="STRING" id="3750.A0A498IEL2"/>
<dbReference type="Proteomes" id="UP000290289">
    <property type="component" value="Chromosome 12"/>
</dbReference>
<feature type="region of interest" description="Disordered" evidence="1">
    <location>
        <begin position="41"/>
        <end position="76"/>
    </location>
</feature>
<name>A0A498IEL2_MALDO</name>
<proteinExistence type="predicted"/>
<comment type="caution">
    <text evidence="3">The sequence shown here is derived from an EMBL/GenBank/DDBJ whole genome shotgun (WGS) entry which is preliminary data.</text>
</comment>
<evidence type="ECO:0000256" key="1">
    <source>
        <dbReference type="SAM" id="MobiDB-lite"/>
    </source>
</evidence>
<evidence type="ECO:0000313" key="4">
    <source>
        <dbReference type="Proteomes" id="UP000290289"/>
    </source>
</evidence>
<organism evidence="3 4">
    <name type="scientific">Malus domestica</name>
    <name type="common">Apple</name>
    <name type="synonym">Pyrus malus</name>
    <dbReference type="NCBI Taxonomy" id="3750"/>
    <lineage>
        <taxon>Eukaryota</taxon>
        <taxon>Viridiplantae</taxon>
        <taxon>Streptophyta</taxon>
        <taxon>Embryophyta</taxon>
        <taxon>Tracheophyta</taxon>
        <taxon>Spermatophyta</taxon>
        <taxon>Magnoliopsida</taxon>
        <taxon>eudicotyledons</taxon>
        <taxon>Gunneridae</taxon>
        <taxon>Pentapetalae</taxon>
        <taxon>rosids</taxon>
        <taxon>fabids</taxon>
        <taxon>Rosales</taxon>
        <taxon>Rosaceae</taxon>
        <taxon>Amygdaloideae</taxon>
        <taxon>Maleae</taxon>
        <taxon>Malus</taxon>
    </lineage>
</organism>
<dbReference type="SUPFAM" id="SSF56672">
    <property type="entry name" value="DNA/RNA polymerases"/>
    <property type="match status" value="1"/>
</dbReference>
<dbReference type="InterPro" id="IPR043502">
    <property type="entry name" value="DNA/RNA_pol_sf"/>
</dbReference>
<protein>
    <recommendedName>
        <fullName evidence="2">Reverse transcriptase Ty1/copia-type domain-containing protein</fullName>
    </recommendedName>
</protein>
<dbReference type="EMBL" id="RDQH01000338">
    <property type="protein sequence ID" value="RXH80574.1"/>
    <property type="molecule type" value="Genomic_DNA"/>
</dbReference>
<evidence type="ECO:0000259" key="2">
    <source>
        <dbReference type="Pfam" id="PF07727"/>
    </source>
</evidence>
<gene>
    <name evidence="3" type="ORF">DVH24_004488</name>
</gene>
<feature type="domain" description="Reverse transcriptase Ty1/copia-type" evidence="2">
    <location>
        <begin position="125"/>
        <end position="268"/>
    </location>
</feature>
<dbReference type="AlphaFoldDB" id="A0A498IEL2"/>
<keyword evidence="4" id="KW-1185">Reference proteome</keyword>
<sequence length="269" mass="31663">MGYEFYHPDDQKVFVARTAKFLEDEFVLKWTISKQMEINEINNEPQTSTRHIDNPVPEPQAPRRSERVSKPPKRYGLDNDFDELYLLGDNETNEDPRDYTEAMSDIDSKRWQEAMKSEMDSMYQNQVWTLVDPPEGIVPVGNKWVFKRKIGVDGNVETYKARLVAKGYRQRERIDYEETFSPVAMIKSIRILLAIAAYHDYEIWQMDVKTAFLNGYLEEELYMTQPEGFVSKSEKTKVCKLQRSIYGLKQASRSWNIRFDTEIKTFGFT</sequence>
<dbReference type="Pfam" id="PF07727">
    <property type="entry name" value="RVT_2"/>
    <property type="match status" value="1"/>
</dbReference>
<evidence type="ECO:0000313" key="3">
    <source>
        <dbReference type="EMBL" id="RXH80574.1"/>
    </source>
</evidence>
<dbReference type="InterPro" id="IPR013103">
    <property type="entry name" value="RVT_2"/>
</dbReference>
<accession>A0A498IEL2</accession>
<reference evidence="3 4" key="1">
    <citation type="submission" date="2018-10" db="EMBL/GenBank/DDBJ databases">
        <title>A high-quality apple genome assembly.</title>
        <authorList>
            <person name="Hu J."/>
        </authorList>
    </citation>
    <scope>NUCLEOTIDE SEQUENCE [LARGE SCALE GENOMIC DNA]</scope>
    <source>
        <strain evidence="4">cv. HFTH1</strain>
        <tissue evidence="3">Young leaf</tissue>
    </source>
</reference>